<protein>
    <submittedName>
        <fullName evidence="2">Uncharacterized protein</fullName>
    </submittedName>
</protein>
<proteinExistence type="predicted"/>
<name>A0A813KS83_POLGL</name>
<comment type="caution">
    <text evidence="2">The sequence shown here is derived from an EMBL/GenBank/DDBJ whole genome shotgun (WGS) entry which is preliminary data.</text>
</comment>
<reference evidence="2" key="1">
    <citation type="submission" date="2021-02" db="EMBL/GenBank/DDBJ databases">
        <authorList>
            <person name="Dougan E. K."/>
            <person name="Rhodes N."/>
            <person name="Thang M."/>
            <person name="Chan C."/>
        </authorList>
    </citation>
    <scope>NUCLEOTIDE SEQUENCE</scope>
</reference>
<feature type="region of interest" description="Disordered" evidence="1">
    <location>
        <begin position="70"/>
        <end position="90"/>
    </location>
</feature>
<dbReference type="AlphaFoldDB" id="A0A813KS83"/>
<evidence type="ECO:0000256" key="1">
    <source>
        <dbReference type="SAM" id="MobiDB-lite"/>
    </source>
</evidence>
<dbReference type="EMBL" id="CAJNNW010032188">
    <property type="protein sequence ID" value="CAE8711669.1"/>
    <property type="molecule type" value="Genomic_DNA"/>
</dbReference>
<sequence>FGLDLGNFSVAGPDSLQVLGGEGWDRRKVRVGRDFNLTIRGIGLGNGIHQRLRLVQEPLRCGQPGSSNGTAYLQGTLAEDPQTPGFGEDPHSAQTWGPLSFVRSGTYFACFCSGKRGRTCLEDSDFMVEVGSVVAFWPDVSLQQGVPALPNVVLPNVVLRVLPHVVFDLEILGPELSLADR</sequence>
<feature type="non-terminal residue" evidence="2">
    <location>
        <position position="181"/>
    </location>
</feature>
<accession>A0A813KS83</accession>
<gene>
    <name evidence="2" type="ORF">PGLA2088_LOCUS36605</name>
</gene>
<dbReference type="Proteomes" id="UP000626109">
    <property type="component" value="Unassembled WGS sequence"/>
</dbReference>
<evidence type="ECO:0000313" key="2">
    <source>
        <dbReference type="EMBL" id="CAE8711669.1"/>
    </source>
</evidence>
<evidence type="ECO:0000313" key="3">
    <source>
        <dbReference type="Proteomes" id="UP000626109"/>
    </source>
</evidence>
<feature type="non-terminal residue" evidence="2">
    <location>
        <position position="1"/>
    </location>
</feature>
<organism evidence="2 3">
    <name type="scientific">Polarella glacialis</name>
    <name type="common">Dinoflagellate</name>
    <dbReference type="NCBI Taxonomy" id="89957"/>
    <lineage>
        <taxon>Eukaryota</taxon>
        <taxon>Sar</taxon>
        <taxon>Alveolata</taxon>
        <taxon>Dinophyceae</taxon>
        <taxon>Suessiales</taxon>
        <taxon>Suessiaceae</taxon>
        <taxon>Polarella</taxon>
    </lineage>
</organism>